<sequence length="277" mass="31293">MENSKRIMLNMHIWTSVLDLLVSSLLTPYMFLPAMCGITVGILSWLGVPIVVQVFLAQCGLAGVGVSLVIVFENRHNVVATDRFVIKGKAARIVFYSLNCIYGCLFMTPTYFSIPDQEKTKVELLKAQCTTFFCVLVLQGAFFVTRTVYFLTVKNPSLSEKTRQMQRKFFRSVCIQVAIPVFIVILPLLYCGSAIEWYYYNQAFSNTAIICVSFHGMSSTLAILFIYEPYRNYTKQCFSRMFRRKTSSPATPKNVSVTPKQSTTTTSRRAAVANVQT</sequence>
<dbReference type="WBParaSite" id="Csp11.Scaffold541.g3401.t2">
    <property type="protein sequence ID" value="Csp11.Scaffold541.g3401.t2"/>
    <property type="gene ID" value="Csp11.Scaffold541.g3401"/>
</dbReference>
<proteinExistence type="predicted"/>
<evidence type="ECO:0000256" key="2">
    <source>
        <dbReference type="SAM" id="Phobius"/>
    </source>
</evidence>
<reference evidence="4" key="1">
    <citation type="submission" date="2016-11" db="UniProtKB">
        <authorList>
            <consortium name="WormBaseParasite"/>
        </authorList>
    </citation>
    <scope>IDENTIFICATION</scope>
</reference>
<feature type="transmembrane region" description="Helical" evidence="2">
    <location>
        <begin position="50"/>
        <end position="72"/>
    </location>
</feature>
<organism evidence="3 4">
    <name type="scientific">Caenorhabditis tropicalis</name>
    <dbReference type="NCBI Taxonomy" id="1561998"/>
    <lineage>
        <taxon>Eukaryota</taxon>
        <taxon>Metazoa</taxon>
        <taxon>Ecdysozoa</taxon>
        <taxon>Nematoda</taxon>
        <taxon>Chromadorea</taxon>
        <taxon>Rhabditida</taxon>
        <taxon>Rhabditina</taxon>
        <taxon>Rhabditomorpha</taxon>
        <taxon>Rhabditoidea</taxon>
        <taxon>Rhabditidae</taxon>
        <taxon>Peloderinae</taxon>
        <taxon>Caenorhabditis</taxon>
    </lineage>
</organism>
<feature type="transmembrane region" description="Helical" evidence="2">
    <location>
        <begin position="207"/>
        <end position="227"/>
    </location>
</feature>
<dbReference type="SUPFAM" id="SSF81321">
    <property type="entry name" value="Family A G protein-coupled receptor-like"/>
    <property type="match status" value="1"/>
</dbReference>
<dbReference type="Proteomes" id="UP000095282">
    <property type="component" value="Unplaced"/>
</dbReference>
<dbReference type="InterPro" id="IPR019422">
    <property type="entry name" value="7TM_GPCR_serpentine_rcpt_Srh"/>
</dbReference>
<accession>A0A1I7T8B6</accession>
<feature type="transmembrane region" description="Helical" evidence="2">
    <location>
        <begin position="173"/>
        <end position="195"/>
    </location>
</feature>
<keyword evidence="2" id="KW-0472">Membrane</keyword>
<dbReference type="STRING" id="1561998.A0A1I7T8B6"/>
<evidence type="ECO:0000313" key="3">
    <source>
        <dbReference type="Proteomes" id="UP000095282"/>
    </source>
</evidence>
<keyword evidence="2" id="KW-0812">Transmembrane</keyword>
<dbReference type="InterPro" id="IPR053220">
    <property type="entry name" value="Nematode_rcpt-like_serp_H"/>
</dbReference>
<evidence type="ECO:0000256" key="1">
    <source>
        <dbReference type="SAM" id="MobiDB-lite"/>
    </source>
</evidence>
<protein>
    <submittedName>
        <fullName evidence="4">Serpentine Receptor, class H</fullName>
    </submittedName>
</protein>
<name>A0A1I7T8B6_9PELO</name>
<dbReference type="PANTHER" id="PTHR22941:SF7">
    <property type="entry name" value="SERPENTINE RECEPTOR, CLASS H"/>
    <property type="match status" value="1"/>
</dbReference>
<feature type="transmembrane region" description="Helical" evidence="2">
    <location>
        <begin position="20"/>
        <end position="44"/>
    </location>
</feature>
<keyword evidence="3" id="KW-1185">Reference proteome</keyword>
<feature type="compositionally biased region" description="Polar residues" evidence="1">
    <location>
        <begin position="247"/>
        <end position="261"/>
    </location>
</feature>
<evidence type="ECO:0000313" key="4">
    <source>
        <dbReference type="WBParaSite" id="Csp11.Scaffold541.g3401.t2"/>
    </source>
</evidence>
<feature type="transmembrane region" description="Helical" evidence="2">
    <location>
        <begin position="93"/>
        <end position="112"/>
    </location>
</feature>
<dbReference type="Pfam" id="PF10318">
    <property type="entry name" value="7TM_GPCR_Srh"/>
    <property type="match status" value="2"/>
</dbReference>
<feature type="transmembrane region" description="Helical" evidence="2">
    <location>
        <begin position="132"/>
        <end position="152"/>
    </location>
</feature>
<feature type="region of interest" description="Disordered" evidence="1">
    <location>
        <begin position="245"/>
        <end position="264"/>
    </location>
</feature>
<dbReference type="PANTHER" id="PTHR22941">
    <property type="entry name" value="SERPENTINE RECEPTOR"/>
    <property type="match status" value="1"/>
</dbReference>
<dbReference type="AlphaFoldDB" id="A0A1I7T8B6"/>
<keyword evidence="2" id="KW-1133">Transmembrane helix</keyword>